<protein>
    <submittedName>
        <fullName evidence="1">Uncharacterized protein</fullName>
    </submittedName>
</protein>
<dbReference type="AlphaFoldDB" id="A0A5J4Q120"/>
<comment type="caution">
    <text evidence="1">The sequence shown here is derived from an EMBL/GenBank/DDBJ whole genome shotgun (WGS) entry which is preliminary data.</text>
</comment>
<dbReference type="Proteomes" id="UP000324800">
    <property type="component" value="Unassembled WGS sequence"/>
</dbReference>
<accession>A0A5J4Q120</accession>
<organism evidence="1 2">
    <name type="scientific">Streblomastix strix</name>
    <dbReference type="NCBI Taxonomy" id="222440"/>
    <lineage>
        <taxon>Eukaryota</taxon>
        <taxon>Metamonada</taxon>
        <taxon>Preaxostyla</taxon>
        <taxon>Oxymonadida</taxon>
        <taxon>Streblomastigidae</taxon>
        <taxon>Streblomastix</taxon>
    </lineage>
</organism>
<dbReference type="EMBL" id="SNRW01047547">
    <property type="protein sequence ID" value="KAA6315152.1"/>
    <property type="molecule type" value="Genomic_DNA"/>
</dbReference>
<name>A0A5J4Q120_9EUKA</name>
<gene>
    <name evidence="1" type="ORF">EZS28_055463</name>
</gene>
<evidence type="ECO:0000313" key="2">
    <source>
        <dbReference type="Proteomes" id="UP000324800"/>
    </source>
</evidence>
<reference evidence="1 2" key="1">
    <citation type="submission" date="2019-03" db="EMBL/GenBank/DDBJ databases">
        <title>Single cell metagenomics reveals metabolic interactions within the superorganism composed of flagellate Streblomastix strix and complex community of Bacteroidetes bacteria on its surface.</title>
        <authorList>
            <person name="Treitli S.C."/>
            <person name="Kolisko M."/>
            <person name="Husnik F."/>
            <person name="Keeling P."/>
            <person name="Hampl V."/>
        </authorList>
    </citation>
    <scope>NUCLEOTIDE SEQUENCE [LARGE SCALE GENOMIC DNA]</scope>
    <source>
        <strain evidence="1">ST1C</strain>
    </source>
</reference>
<evidence type="ECO:0000313" key="1">
    <source>
        <dbReference type="EMBL" id="KAA6315152.1"/>
    </source>
</evidence>
<proteinExistence type="predicted"/>
<sequence>MGFFSGLKNFGSRILSGIKKIAGCVASTLHKVMGTLSGPVSMLHSGVRQMMGTIGNIADGRIVSIGGDSLQNSLCVGLRCVQDI</sequence>